<comment type="caution">
    <text evidence="1">The sequence shown here is derived from an EMBL/GenBank/DDBJ whole genome shotgun (WGS) entry which is preliminary data.</text>
</comment>
<reference evidence="1 2" key="1">
    <citation type="submission" date="2019-07" db="EMBL/GenBank/DDBJ databases">
        <authorList>
            <person name="Park Y.J."/>
            <person name="Jeong S.E."/>
            <person name="Jung H.S."/>
        </authorList>
    </citation>
    <scope>NUCLEOTIDE SEQUENCE [LARGE SCALE GENOMIC DNA]</scope>
    <source>
        <strain evidence="2">P16(2019)</strain>
    </source>
</reference>
<dbReference type="Proteomes" id="UP000318521">
    <property type="component" value="Unassembled WGS sequence"/>
</dbReference>
<name>A0A553ZW12_9BACI</name>
<proteinExistence type="predicted"/>
<dbReference type="OrthoDB" id="2909154at2"/>
<dbReference type="RefSeq" id="WP_143849432.1">
    <property type="nucleotide sequence ID" value="NZ_VLXZ01000009.1"/>
</dbReference>
<protein>
    <submittedName>
        <fullName evidence="1">DUF3918 domain-containing protein</fullName>
    </submittedName>
</protein>
<dbReference type="EMBL" id="VLXZ01000009">
    <property type="protein sequence ID" value="TSB45668.1"/>
    <property type="molecule type" value="Genomic_DNA"/>
</dbReference>
<gene>
    <name evidence="1" type="ORF">FN960_14350</name>
</gene>
<evidence type="ECO:0000313" key="2">
    <source>
        <dbReference type="Proteomes" id="UP000318521"/>
    </source>
</evidence>
<accession>A0A553ZW12</accession>
<evidence type="ECO:0000313" key="1">
    <source>
        <dbReference type="EMBL" id="TSB45668.1"/>
    </source>
</evidence>
<dbReference type="AlphaFoldDB" id="A0A553ZW12"/>
<sequence length="62" mass="7249">MRRAVKPLVMLGIGAAVYSMNQSKTSNKRMDLLNSIQKIDVDRLLSKKQWKKTIKRIKKSFR</sequence>
<keyword evidence="2" id="KW-1185">Reference proteome</keyword>
<organism evidence="1 2">
    <name type="scientific">Alkalicoccobacillus porphyridii</name>
    <dbReference type="NCBI Taxonomy" id="2597270"/>
    <lineage>
        <taxon>Bacteria</taxon>
        <taxon>Bacillati</taxon>
        <taxon>Bacillota</taxon>
        <taxon>Bacilli</taxon>
        <taxon>Bacillales</taxon>
        <taxon>Bacillaceae</taxon>
        <taxon>Alkalicoccobacillus</taxon>
    </lineage>
</organism>